<comment type="caution">
    <text evidence="2">The sequence shown here is derived from an EMBL/GenBank/DDBJ whole genome shotgun (WGS) entry which is preliminary data.</text>
</comment>
<dbReference type="Proteomes" id="UP000578531">
    <property type="component" value="Unassembled WGS sequence"/>
</dbReference>
<dbReference type="GeneID" id="59293833"/>
<dbReference type="OrthoDB" id="4357582at2759"/>
<dbReference type="EMBL" id="JACCJC010000085">
    <property type="protein sequence ID" value="KAF6227558.1"/>
    <property type="molecule type" value="Genomic_DNA"/>
</dbReference>
<proteinExistence type="predicted"/>
<reference evidence="2 3" key="1">
    <citation type="journal article" date="2020" name="Genomics">
        <title>Complete, high-quality genomes from long-read metagenomic sequencing of two wolf lichen thalli reveals enigmatic genome architecture.</title>
        <authorList>
            <person name="McKenzie S.K."/>
            <person name="Walston R.F."/>
            <person name="Allen J.L."/>
        </authorList>
    </citation>
    <scope>NUCLEOTIDE SEQUENCE [LARGE SCALE GENOMIC DNA]</scope>
    <source>
        <strain evidence="2">WasteWater2</strain>
    </source>
</reference>
<accession>A0A8H6CQ92</accession>
<evidence type="ECO:0000256" key="1">
    <source>
        <dbReference type="SAM" id="MobiDB-lite"/>
    </source>
</evidence>
<evidence type="ECO:0000313" key="3">
    <source>
        <dbReference type="Proteomes" id="UP000578531"/>
    </source>
</evidence>
<organism evidence="2 3">
    <name type="scientific">Letharia columbiana</name>
    <dbReference type="NCBI Taxonomy" id="112416"/>
    <lineage>
        <taxon>Eukaryota</taxon>
        <taxon>Fungi</taxon>
        <taxon>Dikarya</taxon>
        <taxon>Ascomycota</taxon>
        <taxon>Pezizomycotina</taxon>
        <taxon>Lecanoromycetes</taxon>
        <taxon>OSLEUM clade</taxon>
        <taxon>Lecanoromycetidae</taxon>
        <taxon>Lecanorales</taxon>
        <taxon>Lecanorineae</taxon>
        <taxon>Parmeliaceae</taxon>
        <taxon>Letharia</taxon>
    </lineage>
</organism>
<sequence>MGRKRKTAKLARENGFNDNETFADDAESLKPMTDGGEGAYRDALEIWAESVS</sequence>
<gene>
    <name evidence="2" type="ORF">HO173_012197</name>
</gene>
<protein>
    <submittedName>
        <fullName evidence="2">Uncharacterized protein</fullName>
    </submittedName>
</protein>
<name>A0A8H6CQ92_9LECA</name>
<dbReference type="RefSeq" id="XP_037159049.1">
    <property type="nucleotide sequence ID" value="XM_037314069.1"/>
</dbReference>
<feature type="region of interest" description="Disordered" evidence="1">
    <location>
        <begin position="1"/>
        <end position="37"/>
    </location>
</feature>
<dbReference type="AlphaFoldDB" id="A0A8H6CQ92"/>
<evidence type="ECO:0000313" key="2">
    <source>
        <dbReference type="EMBL" id="KAF6227558.1"/>
    </source>
</evidence>
<keyword evidence="3" id="KW-1185">Reference proteome</keyword>